<accession>A0A518INI0</accession>
<sequence>MTDSSPDAVSFNRVPHGPRVLQTDARGVATAVKRFVQAELLSAETATYLRSISFFMSSVIGMTSKSLKYISQSVPPCI</sequence>
<name>A0A518INI0_9BACT</name>
<protein>
    <submittedName>
        <fullName evidence="1">Uncharacterized protein</fullName>
    </submittedName>
</protein>
<organism evidence="1 2">
    <name type="scientific">Rosistilla oblonga</name>
    <dbReference type="NCBI Taxonomy" id="2527990"/>
    <lineage>
        <taxon>Bacteria</taxon>
        <taxon>Pseudomonadati</taxon>
        <taxon>Planctomycetota</taxon>
        <taxon>Planctomycetia</taxon>
        <taxon>Pirellulales</taxon>
        <taxon>Pirellulaceae</taxon>
        <taxon>Rosistilla</taxon>
    </lineage>
</organism>
<gene>
    <name evidence="1" type="ORF">Mal33_06080</name>
</gene>
<dbReference type="Proteomes" id="UP000316770">
    <property type="component" value="Chromosome"/>
</dbReference>
<reference evidence="1 2" key="1">
    <citation type="submission" date="2019-02" db="EMBL/GenBank/DDBJ databases">
        <title>Deep-cultivation of Planctomycetes and their phenomic and genomic characterization uncovers novel biology.</title>
        <authorList>
            <person name="Wiegand S."/>
            <person name="Jogler M."/>
            <person name="Boedeker C."/>
            <person name="Pinto D."/>
            <person name="Vollmers J."/>
            <person name="Rivas-Marin E."/>
            <person name="Kohn T."/>
            <person name="Peeters S.H."/>
            <person name="Heuer A."/>
            <person name="Rast P."/>
            <person name="Oberbeckmann S."/>
            <person name="Bunk B."/>
            <person name="Jeske O."/>
            <person name="Meyerdierks A."/>
            <person name="Storesund J.E."/>
            <person name="Kallscheuer N."/>
            <person name="Luecker S."/>
            <person name="Lage O.M."/>
            <person name="Pohl T."/>
            <person name="Merkel B.J."/>
            <person name="Hornburger P."/>
            <person name="Mueller R.-W."/>
            <person name="Bruemmer F."/>
            <person name="Labrenz M."/>
            <person name="Spormann A.M."/>
            <person name="Op den Camp H."/>
            <person name="Overmann J."/>
            <person name="Amann R."/>
            <person name="Jetten M.S.M."/>
            <person name="Mascher T."/>
            <person name="Medema M.H."/>
            <person name="Devos D.P."/>
            <person name="Kaster A.-K."/>
            <person name="Ovreas L."/>
            <person name="Rohde M."/>
            <person name="Galperin M.Y."/>
            <person name="Jogler C."/>
        </authorList>
    </citation>
    <scope>NUCLEOTIDE SEQUENCE [LARGE SCALE GENOMIC DNA]</scope>
    <source>
        <strain evidence="1 2">Mal33</strain>
    </source>
</reference>
<keyword evidence="2" id="KW-1185">Reference proteome</keyword>
<dbReference type="EMBL" id="CP036318">
    <property type="protein sequence ID" value="QDV54653.1"/>
    <property type="molecule type" value="Genomic_DNA"/>
</dbReference>
<evidence type="ECO:0000313" key="1">
    <source>
        <dbReference type="EMBL" id="QDV54653.1"/>
    </source>
</evidence>
<proteinExistence type="predicted"/>
<evidence type="ECO:0000313" key="2">
    <source>
        <dbReference type="Proteomes" id="UP000316770"/>
    </source>
</evidence>
<dbReference type="AlphaFoldDB" id="A0A518INI0"/>